<dbReference type="AlphaFoldDB" id="A0A532UZG6"/>
<organism evidence="4 5">
    <name type="scientific">candidate division LCP-89 bacterium B3_LCP</name>
    <dbReference type="NCBI Taxonomy" id="2012998"/>
    <lineage>
        <taxon>Bacteria</taxon>
        <taxon>Pseudomonadati</taxon>
        <taxon>Bacteria division LCP-89</taxon>
    </lineage>
</organism>
<dbReference type="SUPFAM" id="SSF52172">
    <property type="entry name" value="CheY-like"/>
    <property type="match status" value="1"/>
</dbReference>
<reference evidence="4 5" key="1">
    <citation type="submission" date="2017-06" db="EMBL/GenBank/DDBJ databases">
        <title>Novel microbial phyla capable of carbon fixation and sulfur reduction in deep-sea sediments.</title>
        <authorList>
            <person name="Huang J."/>
            <person name="Baker B."/>
            <person name="Wang Y."/>
        </authorList>
    </citation>
    <scope>NUCLEOTIDE SEQUENCE [LARGE SCALE GENOMIC DNA]</scope>
    <source>
        <strain evidence="4">B3_LCP</strain>
    </source>
</reference>
<comment type="caution">
    <text evidence="4">The sequence shown here is derived from an EMBL/GenBank/DDBJ whole genome shotgun (WGS) entry which is preliminary data.</text>
</comment>
<dbReference type="PANTHER" id="PTHR44591:SF21">
    <property type="entry name" value="TWO-COMPONENT RESPONSE REGULATOR"/>
    <property type="match status" value="1"/>
</dbReference>
<keyword evidence="1 2" id="KW-0597">Phosphoprotein</keyword>
<gene>
    <name evidence="4" type="ORF">CEE37_08100</name>
</gene>
<dbReference type="InterPro" id="IPR011006">
    <property type="entry name" value="CheY-like_superfamily"/>
</dbReference>
<dbReference type="Gene3D" id="3.40.50.2300">
    <property type="match status" value="1"/>
</dbReference>
<name>A0A532UZG6_UNCL8</name>
<evidence type="ECO:0000256" key="1">
    <source>
        <dbReference type="ARBA" id="ARBA00022553"/>
    </source>
</evidence>
<dbReference type="EMBL" id="NJBN01000005">
    <property type="protein sequence ID" value="TKJ40279.1"/>
    <property type="molecule type" value="Genomic_DNA"/>
</dbReference>
<protein>
    <recommendedName>
        <fullName evidence="3">Response regulatory domain-containing protein</fullName>
    </recommendedName>
</protein>
<feature type="domain" description="Response regulatory" evidence="3">
    <location>
        <begin position="13"/>
        <end position="127"/>
    </location>
</feature>
<dbReference type="PANTHER" id="PTHR44591">
    <property type="entry name" value="STRESS RESPONSE REGULATOR PROTEIN 1"/>
    <property type="match status" value="1"/>
</dbReference>
<dbReference type="Pfam" id="PF00072">
    <property type="entry name" value="Response_reg"/>
    <property type="match status" value="1"/>
</dbReference>
<accession>A0A532UZG6</accession>
<dbReference type="InterPro" id="IPR050595">
    <property type="entry name" value="Bact_response_regulator"/>
</dbReference>
<evidence type="ECO:0000256" key="2">
    <source>
        <dbReference type="PROSITE-ProRule" id="PRU00169"/>
    </source>
</evidence>
<dbReference type="Proteomes" id="UP000319619">
    <property type="component" value="Unassembled WGS sequence"/>
</dbReference>
<evidence type="ECO:0000313" key="5">
    <source>
        <dbReference type="Proteomes" id="UP000319619"/>
    </source>
</evidence>
<sequence length="128" mass="14182">MEALAAVRLKPKKVLVVDDERDVREIIAEMIADLGYEVHGVSSGEAALNLIDESSVDLLISDVKMEGMDGLALVKRVRQKFPELPLALMTSYANDDVHRMLSDRIVDFLLPKPFNMNELQGMVQSLAG</sequence>
<dbReference type="InterPro" id="IPR001789">
    <property type="entry name" value="Sig_transdc_resp-reg_receiver"/>
</dbReference>
<feature type="modified residue" description="4-aspartylphosphate" evidence="2">
    <location>
        <position position="62"/>
    </location>
</feature>
<proteinExistence type="predicted"/>
<evidence type="ECO:0000313" key="4">
    <source>
        <dbReference type="EMBL" id="TKJ40279.1"/>
    </source>
</evidence>
<dbReference type="GO" id="GO:0000160">
    <property type="term" value="P:phosphorelay signal transduction system"/>
    <property type="evidence" value="ECO:0007669"/>
    <property type="project" value="InterPro"/>
</dbReference>
<dbReference type="PROSITE" id="PS50110">
    <property type="entry name" value="RESPONSE_REGULATORY"/>
    <property type="match status" value="1"/>
</dbReference>
<dbReference type="SMART" id="SM00448">
    <property type="entry name" value="REC"/>
    <property type="match status" value="1"/>
</dbReference>
<evidence type="ECO:0000259" key="3">
    <source>
        <dbReference type="PROSITE" id="PS50110"/>
    </source>
</evidence>
<dbReference type="CDD" id="cd00156">
    <property type="entry name" value="REC"/>
    <property type="match status" value="1"/>
</dbReference>